<accession>A0A4Q0YUI1</accession>
<name>A0A4Q0YUI1_9GAMM</name>
<comment type="caution">
    <text evidence="2">The sequence shown here is derived from an EMBL/GenBank/DDBJ whole genome shotgun (WGS) entry which is preliminary data.</text>
</comment>
<dbReference type="OrthoDB" id="9923572at2"/>
<evidence type="ECO:0000313" key="2">
    <source>
        <dbReference type="EMBL" id="RXJ74443.1"/>
    </source>
</evidence>
<organism evidence="2 3">
    <name type="scientific">Veronia nyctiphanis</name>
    <dbReference type="NCBI Taxonomy" id="1278244"/>
    <lineage>
        <taxon>Bacteria</taxon>
        <taxon>Pseudomonadati</taxon>
        <taxon>Pseudomonadota</taxon>
        <taxon>Gammaproteobacteria</taxon>
        <taxon>Vibrionales</taxon>
        <taxon>Vibrionaceae</taxon>
        <taxon>Veronia</taxon>
    </lineage>
</organism>
<protein>
    <submittedName>
        <fullName evidence="2">Uncharacterized protein</fullName>
    </submittedName>
</protein>
<reference evidence="2 3" key="1">
    <citation type="submission" date="2017-10" db="EMBL/GenBank/DDBJ databases">
        <title>Nyctiphanis sp. nov., isolated from the stomach of the euphausiid Nyctiphanes simplex (Hansen, 1911) in the Gulf of California.</title>
        <authorList>
            <person name="Gomez-Gil B."/>
            <person name="Aguilar-Mendez M."/>
            <person name="Lopez-Cortes A."/>
            <person name="Gomez-Gutierrez J."/>
            <person name="Roque A."/>
            <person name="Lang E."/>
            <person name="Gonzalez-Castillo A."/>
        </authorList>
    </citation>
    <scope>NUCLEOTIDE SEQUENCE [LARGE SCALE GENOMIC DNA]</scope>
    <source>
        <strain evidence="2 3">CAIM 600</strain>
    </source>
</reference>
<evidence type="ECO:0000256" key="1">
    <source>
        <dbReference type="SAM" id="Coils"/>
    </source>
</evidence>
<sequence>MALTLDYLCYEMQADIDMLKQALKKLDREKDLLGENSREAMELIASRIDKLEVRERMLKN</sequence>
<dbReference type="RefSeq" id="WP_129120910.1">
    <property type="nucleotide sequence ID" value="NZ_PEIB01000002.1"/>
</dbReference>
<gene>
    <name evidence="2" type="ORF">CS022_02230</name>
</gene>
<keyword evidence="1" id="KW-0175">Coiled coil</keyword>
<proteinExistence type="predicted"/>
<dbReference type="EMBL" id="PEIB01000002">
    <property type="protein sequence ID" value="RXJ74443.1"/>
    <property type="molecule type" value="Genomic_DNA"/>
</dbReference>
<evidence type="ECO:0000313" key="3">
    <source>
        <dbReference type="Proteomes" id="UP000290287"/>
    </source>
</evidence>
<keyword evidence="3" id="KW-1185">Reference proteome</keyword>
<dbReference type="AlphaFoldDB" id="A0A4Q0YUI1"/>
<feature type="coiled-coil region" evidence="1">
    <location>
        <begin position="9"/>
        <end position="36"/>
    </location>
</feature>
<dbReference type="Proteomes" id="UP000290287">
    <property type="component" value="Unassembled WGS sequence"/>
</dbReference>